<protein>
    <submittedName>
        <fullName evidence="1">Uncharacterized protein</fullName>
    </submittedName>
</protein>
<dbReference type="EMBL" id="RCHU02000014">
    <property type="protein sequence ID" value="KAL3572571.1"/>
    <property type="molecule type" value="Genomic_DNA"/>
</dbReference>
<name>A0ACC4B2T2_POPAL</name>
<keyword evidence="2" id="KW-1185">Reference proteome</keyword>
<organism evidence="1 2">
    <name type="scientific">Populus alba</name>
    <name type="common">White poplar</name>
    <dbReference type="NCBI Taxonomy" id="43335"/>
    <lineage>
        <taxon>Eukaryota</taxon>
        <taxon>Viridiplantae</taxon>
        <taxon>Streptophyta</taxon>
        <taxon>Embryophyta</taxon>
        <taxon>Tracheophyta</taxon>
        <taxon>Spermatophyta</taxon>
        <taxon>Magnoliopsida</taxon>
        <taxon>eudicotyledons</taxon>
        <taxon>Gunneridae</taxon>
        <taxon>Pentapetalae</taxon>
        <taxon>rosids</taxon>
        <taxon>fabids</taxon>
        <taxon>Malpighiales</taxon>
        <taxon>Salicaceae</taxon>
        <taxon>Saliceae</taxon>
        <taxon>Populus</taxon>
    </lineage>
</organism>
<evidence type="ECO:0000313" key="2">
    <source>
        <dbReference type="Proteomes" id="UP000309997"/>
    </source>
</evidence>
<comment type="caution">
    <text evidence="1">The sequence shown here is derived from an EMBL/GenBank/DDBJ whole genome shotgun (WGS) entry which is preliminary data.</text>
</comment>
<evidence type="ECO:0000313" key="1">
    <source>
        <dbReference type="EMBL" id="KAL3572571.1"/>
    </source>
</evidence>
<dbReference type="Proteomes" id="UP000309997">
    <property type="component" value="Unassembled WGS sequence"/>
</dbReference>
<proteinExistence type="predicted"/>
<reference evidence="1 2" key="1">
    <citation type="journal article" date="2024" name="Plant Biotechnol. J.">
        <title>Genome and CRISPR/Cas9 system of a widespread forest tree (Populus alba) in the world.</title>
        <authorList>
            <person name="Liu Y.J."/>
            <person name="Jiang P.F."/>
            <person name="Han X.M."/>
            <person name="Li X.Y."/>
            <person name="Wang H.M."/>
            <person name="Wang Y.J."/>
            <person name="Wang X.X."/>
            <person name="Zeng Q.Y."/>
        </authorList>
    </citation>
    <scope>NUCLEOTIDE SEQUENCE [LARGE SCALE GENOMIC DNA]</scope>
    <source>
        <strain evidence="2">cv. PAL-ZL1</strain>
    </source>
</reference>
<accession>A0ACC4B2T2</accession>
<sequence>MFALVHVVWRVLCVNECQSLGFYEFVKQDPVAGRSYDLEDVSFWRLSDGNAASSTDHAGDVKETDRFDEQGQTAKYDDHLTPAGKSDISSNGKNLISRGWPANLIAGIQ</sequence>
<gene>
    <name evidence="1" type="ORF">D5086_026475</name>
</gene>